<dbReference type="EMBL" id="RZYA01000034">
    <property type="protein sequence ID" value="RVU15235.1"/>
    <property type="molecule type" value="Genomic_DNA"/>
</dbReference>
<accession>A0A3S2YNH9</accession>
<name>A0A3S2YNH9_9ACTN</name>
<dbReference type="AlphaFoldDB" id="A0A3S2YNH9"/>
<gene>
    <name evidence="1" type="ORF">EOT10_39385</name>
</gene>
<keyword evidence="2" id="KW-1185">Reference proteome</keyword>
<dbReference type="RefSeq" id="WP_127833193.1">
    <property type="nucleotide sequence ID" value="NZ_RZYA01000034.1"/>
</dbReference>
<comment type="caution">
    <text evidence="1">The sequence shown here is derived from an EMBL/GenBank/DDBJ whole genome shotgun (WGS) entry which is preliminary data.</text>
</comment>
<sequence length="135" mass="15097">MDFYVLWLEDASETSNGSEPDGEVPFVSSCDGRVYIRSGGHTHTADFAVEVWDQMPQPDPGPWEDQGEAELRVPSGEVVLWTYGGSSEGEIDVGSPGRNWHVRIYVTGQQRVHELAQQGETPKGVERYLAQFWPM</sequence>
<organism evidence="1 2">
    <name type="scientific">Streptomyces antnestii</name>
    <dbReference type="NCBI Taxonomy" id="2494256"/>
    <lineage>
        <taxon>Bacteria</taxon>
        <taxon>Bacillati</taxon>
        <taxon>Actinomycetota</taxon>
        <taxon>Actinomycetes</taxon>
        <taxon>Kitasatosporales</taxon>
        <taxon>Streptomycetaceae</taxon>
        <taxon>Streptomyces</taxon>
    </lineage>
</organism>
<dbReference type="Proteomes" id="UP000283128">
    <property type="component" value="Unassembled WGS sequence"/>
</dbReference>
<dbReference type="OrthoDB" id="4324574at2"/>
<reference evidence="1 2" key="1">
    <citation type="submission" date="2019-01" db="EMBL/GenBank/DDBJ databases">
        <title>Genome sequences of Streptomyces and Rhizobium isolates collected from root and soil.</title>
        <authorList>
            <person name="Chhettri S."/>
            <person name="Sevigny J.L."/>
            <person name="Sen A."/>
            <person name="Ennis N."/>
            <person name="Tisa L."/>
        </authorList>
    </citation>
    <scope>NUCLEOTIDE SEQUENCE [LARGE SCALE GENOMIC DNA]</scope>
    <source>
        <strain evidence="1 2">San01</strain>
    </source>
</reference>
<proteinExistence type="predicted"/>
<protein>
    <submittedName>
        <fullName evidence="1">Uncharacterized protein</fullName>
    </submittedName>
</protein>
<evidence type="ECO:0000313" key="2">
    <source>
        <dbReference type="Proteomes" id="UP000283128"/>
    </source>
</evidence>
<evidence type="ECO:0000313" key="1">
    <source>
        <dbReference type="EMBL" id="RVU15235.1"/>
    </source>
</evidence>